<dbReference type="Gene3D" id="3.80.10.10">
    <property type="entry name" value="Ribonuclease Inhibitor"/>
    <property type="match status" value="1"/>
</dbReference>
<organism evidence="3 4">
    <name type="scientific">Seminavis robusta</name>
    <dbReference type="NCBI Taxonomy" id="568900"/>
    <lineage>
        <taxon>Eukaryota</taxon>
        <taxon>Sar</taxon>
        <taxon>Stramenopiles</taxon>
        <taxon>Ochrophyta</taxon>
        <taxon>Bacillariophyta</taxon>
        <taxon>Bacillariophyceae</taxon>
        <taxon>Bacillariophycidae</taxon>
        <taxon>Naviculales</taxon>
        <taxon>Naviculaceae</taxon>
        <taxon>Seminavis</taxon>
    </lineage>
</organism>
<protein>
    <submittedName>
        <fullName evidence="3">Leucine Rich Repeat</fullName>
    </submittedName>
</protein>
<feature type="region of interest" description="Disordered" evidence="2">
    <location>
        <begin position="1"/>
        <end position="65"/>
    </location>
</feature>
<dbReference type="Proteomes" id="UP001153069">
    <property type="component" value="Unassembled WGS sequence"/>
</dbReference>
<feature type="compositionally biased region" description="Low complexity" evidence="2">
    <location>
        <begin position="224"/>
        <end position="248"/>
    </location>
</feature>
<dbReference type="SMART" id="SM00368">
    <property type="entry name" value="LRR_RI"/>
    <property type="match status" value="2"/>
</dbReference>
<dbReference type="SUPFAM" id="SSF52047">
    <property type="entry name" value="RNI-like"/>
    <property type="match status" value="1"/>
</dbReference>
<evidence type="ECO:0000256" key="1">
    <source>
        <dbReference type="ARBA" id="ARBA00022737"/>
    </source>
</evidence>
<reference evidence="3" key="1">
    <citation type="submission" date="2020-06" db="EMBL/GenBank/DDBJ databases">
        <authorList>
            <consortium name="Plant Systems Biology data submission"/>
        </authorList>
    </citation>
    <scope>NUCLEOTIDE SEQUENCE</scope>
    <source>
        <strain evidence="3">D6</strain>
    </source>
</reference>
<sequence length="588" mass="63547">MPREESAKNKVATNSRGVAPSLSTTKRTSIEEDGLTTGFDEDRTTKSPERLKEDDNKEEDDESNSTMLLVDNELVLDLTEEQEDYHVVLKRAREEVLNSDIREFTLVSHLSRKFPVRDLAEILEKTNNLRSLSLFSVALSGRTADFDFLAQVLRGHKQLKEVHMVDCGMLGAWEAPPGSESISTSTTSTLEASQRKRPKLSSRAKELATKLKPPPGPQPTTDVSTAAMSTSAKSKTSGATAMSTSGGTLAMSTSSTGGPSTANPSTAAVASSSSRKRTAAQLRSPVVPRSKNLDSSVSASSKEISSASTRLGEKVPTMDAILNALATINTLTNVELYGIPSGKYDKLSDGDQESNHQAVLAEGEGDQDIPMVPMANGDSYTHSDEDFLADYDEDIRGIPGNGRPVCSLTKKLSLLMSPESIGAICRGPNLSQIGFEDLNLQHRHIELIAEALSLKGCKVKELKMWGCNVDDKSSDAIARMLKVNVSLEKLDLSYNHIKDKGCVAIANALRGNTTLRCLNIMGNECAEDYDKESKGGCYEALMDLLKVNATLKDLILEPFEQDDDSDGGIPEFIIIPADYKDDASSASE</sequence>
<gene>
    <name evidence="3" type="ORF">SEMRO_65_G036620.1</name>
</gene>
<dbReference type="OrthoDB" id="188902at2759"/>
<keyword evidence="4" id="KW-1185">Reference proteome</keyword>
<evidence type="ECO:0000313" key="4">
    <source>
        <dbReference type="Proteomes" id="UP001153069"/>
    </source>
</evidence>
<feature type="compositionally biased region" description="Polar residues" evidence="2">
    <location>
        <begin position="250"/>
        <end position="273"/>
    </location>
</feature>
<dbReference type="PANTHER" id="PTHR24111:SF0">
    <property type="entry name" value="LEUCINE-RICH REPEAT-CONTAINING PROTEIN"/>
    <property type="match status" value="1"/>
</dbReference>
<feature type="compositionally biased region" description="Polar residues" evidence="2">
    <location>
        <begin position="11"/>
        <end position="27"/>
    </location>
</feature>
<dbReference type="PANTHER" id="PTHR24111">
    <property type="entry name" value="LEUCINE-RICH REPEAT-CONTAINING PROTEIN 34"/>
    <property type="match status" value="1"/>
</dbReference>
<feature type="compositionally biased region" description="Basic and acidic residues" evidence="2">
    <location>
        <begin position="40"/>
        <end position="55"/>
    </location>
</feature>
<dbReference type="Pfam" id="PF13516">
    <property type="entry name" value="LRR_6"/>
    <property type="match status" value="1"/>
</dbReference>
<keyword evidence="1" id="KW-0677">Repeat</keyword>
<dbReference type="InterPro" id="IPR052201">
    <property type="entry name" value="LRR-containing_regulator"/>
</dbReference>
<evidence type="ECO:0000256" key="2">
    <source>
        <dbReference type="SAM" id="MobiDB-lite"/>
    </source>
</evidence>
<feature type="region of interest" description="Disordered" evidence="2">
    <location>
        <begin position="175"/>
        <end position="310"/>
    </location>
</feature>
<feature type="compositionally biased region" description="Low complexity" evidence="2">
    <location>
        <begin position="295"/>
        <end position="308"/>
    </location>
</feature>
<dbReference type="AlphaFoldDB" id="A0A9N8DCV3"/>
<name>A0A9N8DCV3_9STRA</name>
<dbReference type="InterPro" id="IPR001611">
    <property type="entry name" value="Leu-rich_rpt"/>
</dbReference>
<evidence type="ECO:0000313" key="3">
    <source>
        <dbReference type="EMBL" id="CAB9499611.1"/>
    </source>
</evidence>
<comment type="caution">
    <text evidence="3">The sequence shown here is derived from an EMBL/GenBank/DDBJ whole genome shotgun (WGS) entry which is preliminary data.</text>
</comment>
<dbReference type="InterPro" id="IPR032675">
    <property type="entry name" value="LRR_dom_sf"/>
</dbReference>
<dbReference type="EMBL" id="CAICTM010000064">
    <property type="protein sequence ID" value="CAB9499611.1"/>
    <property type="molecule type" value="Genomic_DNA"/>
</dbReference>
<feature type="compositionally biased region" description="Low complexity" evidence="2">
    <location>
        <begin position="179"/>
        <end position="189"/>
    </location>
</feature>
<accession>A0A9N8DCV3</accession>
<proteinExistence type="predicted"/>